<keyword evidence="16" id="KW-0966">Cell projection</keyword>
<dbReference type="Gene3D" id="1.10.8.720">
    <property type="entry name" value="Region D6 of dynein motor"/>
    <property type="match status" value="1"/>
</dbReference>
<dbReference type="PANTHER" id="PTHR22878:SF70">
    <property type="entry name" value="DYNEIN HEAVY CHAIN 2, AXONEMAL"/>
    <property type="match status" value="1"/>
</dbReference>
<dbReference type="Gene3D" id="3.40.50.300">
    <property type="entry name" value="P-loop containing nucleotide triphosphate hydrolases"/>
    <property type="match status" value="5"/>
</dbReference>
<dbReference type="InterPro" id="IPR043157">
    <property type="entry name" value="Dynein_AAA1S"/>
</dbReference>
<dbReference type="FunFam" id="1.20.920.30:FF:000002">
    <property type="entry name" value="Dynein axonemal heavy chain 3"/>
    <property type="match status" value="1"/>
</dbReference>
<evidence type="ECO:0000256" key="14">
    <source>
        <dbReference type="ARBA" id="ARBA00023175"/>
    </source>
</evidence>
<dbReference type="Gene3D" id="1.20.140.100">
    <property type="entry name" value="Dynein heavy chain, N-terminal domain 2"/>
    <property type="match status" value="1"/>
</dbReference>
<evidence type="ECO:0000256" key="1">
    <source>
        <dbReference type="ARBA" id="ARBA00004611"/>
    </source>
</evidence>
<reference evidence="20" key="1">
    <citation type="journal article" date="2016" name="Cytoskeleton">
        <title>Transcriptome analysis reveals a diverse family of kinesins essential for spermatogenesis in the fern Marsilea.</title>
        <authorList>
            <person name="Tomei E.J."/>
            <person name="Wolniak S.M."/>
        </authorList>
    </citation>
    <scope>NUCLEOTIDE SEQUENCE</scope>
</reference>
<keyword evidence="10" id="KW-0282">Flagellum</keyword>
<comment type="subcellular location">
    <subcellularLocation>
        <location evidence="1">Cytoplasm</location>
        <location evidence="1">Cytoskeleton</location>
        <location evidence="1">Flagellum axoneme</location>
    </subcellularLocation>
</comment>
<dbReference type="FunFam" id="1.20.140.100:FF:000001">
    <property type="entry name" value="dynein heavy chain 17, axonemal"/>
    <property type="match status" value="1"/>
</dbReference>
<evidence type="ECO:0000256" key="6">
    <source>
        <dbReference type="ARBA" id="ARBA00022737"/>
    </source>
</evidence>
<evidence type="ECO:0000256" key="16">
    <source>
        <dbReference type="ARBA" id="ARBA00023273"/>
    </source>
</evidence>
<dbReference type="InterPro" id="IPR013602">
    <property type="entry name" value="Dynein_heavy_linker"/>
</dbReference>
<feature type="compositionally biased region" description="Basic and acidic residues" evidence="18">
    <location>
        <begin position="14"/>
        <end position="23"/>
    </location>
</feature>
<evidence type="ECO:0000256" key="13">
    <source>
        <dbReference type="ARBA" id="ARBA00023069"/>
    </source>
</evidence>
<dbReference type="InterPro" id="IPR041228">
    <property type="entry name" value="Dynein_C"/>
</dbReference>
<evidence type="ECO:0000256" key="12">
    <source>
        <dbReference type="ARBA" id="ARBA00023054"/>
    </source>
</evidence>
<evidence type="ECO:0000313" key="20">
    <source>
        <dbReference type="EMBL" id="AML30857.1"/>
    </source>
</evidence>
<dbReference type="Gene3D" id="1.20.1270.280">
    <property type="match status" value="1"/>
</dbReference>
<dbReference type="Gene3D" id="1.10.8.710">
    <property type="match status" value="1"/>
</dbReference>
<dbReference type="FunFam" id="1.10.8.710:FF:000004">
    <property type="entry name" value="Dynein axonemal heavy chain 6"/>
    <property type="match status" value="1"/>
</dbReference>
<dbReference type="Gene3D" id="3.10.490.20">
    <property type="match status" value="1"/>
</dbReference>
<feature type="domain" description="AAA+ ATPase" evidence="19">
    <location>
        <begin position="2096"/>
        <end position="2266"/>
    </location>
</feature>
<keyword evidence="14" id="KW-0505">Motor protein</keyword>
<feature type="coiled-coil region" evidence="17">
    <location>
        <begin position="2953"/>
        <end position="2994"/>
    </location>
</feature>
<dbReference type="InterPro" id="IPR042228">
    <property type="entry name" value="Dynein_linker_3"/>
</dbReference>
<dbReference type="GO" id="GO:0003341">
    <property type="term" value="P:cilium movement"/>
    <property type="evidence" value="ECO:0007669"/>
    <property type="project" value="UniProtKB-ARBA"/>
</dbReference>
<dbReference type="FunFam" id="1.10.8.1220:FF:000001">
    <property type="entry name" value="Dynein axonemal heavy chain 5"/>
    <property type="match status" value="1"/>
</dbReference>
<name>A0A126TKP0_MARVE</name>
<evidence type="ECO:0000259" key="19">
    <source>
        <dbReference type="SMART" id="SM00382"/>
    </source>
</evidence>
<feature type="region of interest" description="Disordered" evidence="18">
    <location>
        <begin position="495"/>
        <end position="516"/>
    </location>
</feature>
<dbReference type="GO" id="GO:0060271">
    <property type="term" value="P:cilium assembly"/>
    <property type="evidence" value="ECO:0007669"/>
    <property type="project" value="UniProtKB-ARBA"/>
</dbReference>
<dbReference type="InterPro" id="IPR043160">
    <property type="entry name" value="Dynein_C_barrel"/>
</dbReference>
<dbReference type="InterPro" id="IPR003593">
    <property type="entry name" value="AAA+_ATPase"/>
</dbReference>
<dbReference type="SMART" id="SM00382">
    <property type="entry name" value="AAA"/>
    <property type="match status" value="2"/>
</dbReference>
<evidence type="ECO:0000256" key="11">
    <source>
        <dbReference type="ARBA" id="ARBA00023017"/>
    </source>
</evidence>
<dbReference type="Pfam" id="PF17857">
    <property type="entry name" value="AAA_lid_1"/>
    <property type="match status" value="1"/>
</dbReference>
<dbReference type="Gene3D" id="6.10.140.1060">
    <property type="match status" value="1"/>
</dbReference>
<dbReference type="PANTHER" id="PTHR22878">
    <property type="entry name" value="DYNEIN HEAVY CHAIN 6, AXONEMAL-LIKE-RELATED"/>
    <property type="match status" value="1"/>
</dbReference>
<gene>
    <name evidence="20" type="primary">DHC</name>
</gene>
<dbReference type="InterPro" id="IPR041658">
    <property type="entry name" value="AAA_lid_11"/>
</dbReference>
<dbReference type="GO" id="GO:0005858">
    <property type="term" value="C:axonemal dynein complex"/>
    <property type="evidence" value="ECO:0007669"/>
    <property type="project" value="UniProtKB-ARBA"/>
</dbReference>
<dbReference type="FunFam" id="3.40.50.300:FF:000223">
    <property type="entry name" value="Dynein heavy chain 3, axonemal"/>
    <property type="match status" value="1"/>
</dbReference>
<dbReference type="GO" id="GO:0005524">
    <property type="term" value="F:ATP binding"/>
    <property type="evidence" value="ECO:0007669"/>
    <property type="project" value="UniProtKB-KW"/>
</dbReference>
<dbReference type="FunFam" id="3.10.490.20:FF:000001">
    <property type="entry name" value="dynein heavy chain 7, axonemal"/>
    <property type="match status" value="1"/>
</dbReference>
<keyword evidence="15" id="KW-0206">Cytoskeleton</keyword>
<evidence type="ECO:0000256" key="2">
    <source>
        <dbReference type="ARBA" id="ARBA00008887"/>
    </source>
</evidence>
<dbReference type="InterPro" id="IPR026983">
    <property type="entry name" value="DHC"/>
</dbReference>
<dbReference type="FunFam" id="1.20.920.20:FF:000006">
    <property type="entry name" value="Dynein, axonemal, heavy chain 6"/>
    <property type="match status" value="1"/>
</dbReference>
<evidence type="ECO:0000256" key="17">
    <source>
        <dbReference type="SAM" id="Coils"/>
    </source>
</evidence>
<dbReference type="FunFam" id="1.10.287.2620:FF:000002">
    <property type="entry name" value="Dynein heavy chain 2, axonemal"/>
    <property type="match status" value="1"/>
</dbReference>
<feature type="domain" description="AAA+ ATPase" evidence="19">
    <location>
        <begin position="1458"/>
        <end position="1597"/>
    </location>
</feature>
<dbReference type="InterPro" id="IPR035699">
    <property type="entry name" value="AAA_6"/>
</dbReference>
<dbReference type="GO" id="GO:0005874">
    <property type="term" value="C:microtubule"/>
    <property type="evidence" value="ECO:0007669"/>
    <property type="project" value="UniProtKB-KW"/>
</dbReference>
<keyword evidence="11" id="KW-0243">Dynein</keyword>
<dbReference type="FunFam" id="3.40.50.300:FF:002141">
    <property type="entry name" value="Dynein heavy chain"/>
    <property type="match status" value="1"/>
</dbReference>
<evidence type="ECO:0000256" key="18">
    <source>
        <dbReference type="SAM" id="MobiDB-lite"/>
    </source>
</evidence>
<comment type="similarity">
    <text evidence="2">Belongs to the dynein heavy chain family.</text>
</comment>
<dbReference type="InterPro" id="IPR042222">
    <property type="entry name" value="Dynein_2_N"/>
</dbReference>
<dbReference type="GO" id="GO:0045505">
    <property type="term" value="F:dynein intermediate chain binding"/>
    <property type="evidence" value="ECO:0007669"/>
    <property type="project" value="InterPro"/>
</dbReference>
<dbReference type="Gene3D" id="1.20.920.30">
    <property type="match status" value="1"/>
</dbReference>
<dbReference type="Pfam" id="PF08393">
    <property type="entry name" value="DHC_N2"/>
    <property type="match status" value="1"/>
</dbReference>
<dbReference type="FunFam" id="3.40.50.300:FF:000362">
    <property type="entry name" value="Dynein, axonemal, heavy chain 6"/>
    <property type="match status" value="1"/>
</dbReference>
<dbReference type="Gene3D" id="3.20.180.20">
    <property type="entry name" value="Dynein heavy chain, N-terminal domain 2"/>
    <property type="match status" value="1"/>
</dbReference>
<keyword evidence="4" id="KW-0150">Chloroplast</keyword>
<keyword evidence="9" id="KW-0067">ATP-binding</keyword>
<dbReference type="Pfam" id="PF12780">
    <property type="entry name" value="AAA_8"/>
    <property type="match status" value="1"/>
</dbReference>
<dbReference type="FunFam" id="1.20.1270.280:FF:000001">
    <property type="entry name" value="dynein heavy chain 7, axonemal"/>
    <property type="match status" value="1"/>
</dbReference>
<evidence type="ECO:0000256" key="5">
    <source>
        <dbReference type="ARBA" id="ARBA00022701"/>
    </source>
</evidence>
<evidence type="ECO:0000256" key="7">
    <source>
        <dbReference type="ARBA" id="ARBA00022741"/>
    </source>
</evidence>
<dbReference type="FunFam" id="3.20.180.20:FF:000003">
    <property type="entry name" value="Dynein heavy chain 12, axonemal"/>
    <property type="match status" value="1"/>
</dbReference>
<dbReference type="InterPro" id="IPR042219">
    <property type="entry name" value="AAA_lid_11_sf"/>
</dbReference>
<evidence type="ECO:0000256" key="9">
    <source>
        <dbReference type="ARBA" id="ARBA00022840"/>
    </source>
</evidence>
<accession>A0A126TKP0</accession>
<evidence type="ECO:0000256" key="4">
    <source>
        <dbReference type="ARBA" id="ARBA00022528"/>
    </source>
</evidence>
<dbReference type="Pfam" id="PF18198">
    <property type="entry name" value="AAA_lid_11"/>
    <property type="match status" value="1"/>
</dbReference>
<keyword evidence="7" id="KW-0547">Nucleotide-binding</keyword>
<keyword evidence="13" id="KW-0969">Cilium</keyword>
<dbReference type="InterPro" id="IPR004273">
    <property type="entry name" value="Dynein_heavy_D6_P-loop"/>
</dbReference>
<dbReference type="InterPro" id="IPR027417">
    <property type="entry name" value="P-loop_NTPase"/>
</dbReference>
<keyword evidence="6" id="KW-0677">Repeat</keyword>
<dbReference type="Gene3D" id="1.10.472.130">
    <property type="match status" value="1"/>
</dbReference>
<evidence type="ECO:0000256" key="15">
    <source>
        <dbReference type="ARBA" id="ARBA00023212"/>
    </source>
</evidence>
<dbReference type="GO" id="GO:0008569">
    <property type="term" value="F:minus-end-directed microtubule motor activity"/>
    <property type="evidence" value="ECO:0007669"/>
    <property type="project" value="InterPro"/>
</dbReference>
<organism evidence="20">
    <name type="scientific">Marsilea vestita</name>
    <name type="common">Hairy water-clover</name>
    <dbReference type="NCBI Taxonomy" id="59764"/>
    <lineage>
        <taxon>Eukaryota</taxon>
        <taxon>Viridiplantae</taxon>
        <taxon>Streptophyta</taxon>
        <taxon>Embryophyta</taxon>
        <taxon>Tracheophyta</taxon>
        <taxon>Polypodiopsida</taxon>
        <taxon>Polypodiidae</taxon>
        <taxon>Salviniales</taxon>
        <taxon>Marsileaceae</taxon>
        <taxon>Marsilea</taxon>
    </lineage>
</organism>
<dbReference type="Pfam" id="PF12774">
    <property type="entry name" value="AAA_6"/>
    <property type="match status" value="1"/>
</dbReference>
<proteinExistence type="evidence at transcript level"/>
<dbReference type="Gene3D" id="1.20.920.20">
    <property type="match status" value="1"/>
</dbReference>
<keyword evidence="5" id="KW-0493">Microtubule</keyword>
<evidence type="ECO:0000256" key="8">
    <source>
        <dbReference type="ARBA" id="ARBA00022794"/>
    </source>
</evidence>
<dbReference type="Gene3D" id="1.10.287.2620">
    <property type="match status" value="1"/>
</dbReference>
<dbReference type="InterPro" id="IPR041589">
    <property type="entry name" value="DNAH3_AAA_lid_1"/>
</dbReference>
<keyword evidence="8" id="KW-0970">Cilium biogenesis/degradation</keyword>
<dbReference type="InterPro" id="IPR035706">
    <property type="entry name" value="AAA_9"/>
</dbReference>
<dbReference type="InterPro" id="IPR024743">
    <property type="entry name" value="Dynein_HC_stalk"/>
</dbReference>
<dbReference type="Pfam" id="PF12781">
    <property type="entry name" value="AAA_9"/>
    <property type="match status" value="1"/>
</dbReference>
<dbReference type="FunFam" id="3.40.50.300:FF:000044">
    <property type="entry name" value="Dynein heavy chain 5, axonemal"/>
    <property type="match status" value="1"/>
</dbReference>
<keyword evidence="12 17" id="KW-0175">Coiled coil</keyword>
<keyword evidence="3" id="KW-0963">Cytoplasm</keyword>
<dbReference type="SUPFAM" id="SSF52540">
    <property type="entry name" value="P-loop containing nucleoside triphosphate hydrolases"/>
    <property type="match status" value="4"/>
</dbReference>
<keyword evidence="4" id="KW-0934">Plastid</keyword>
<dbReference type="InterPro" id="IPR041466">
    <property type="entry name" value="Dynein_AAA5_ext"/>
</dbReference>
<evidence type="ECO:0000256" key="3">
    <source>
        <dbReference type="ARBA" id="ARBA00022490"/>
    </source>
</evidence>
<dbReference type="Gene3D" id="1.10.8.1220">
    <property type="match status" value="1"/>
</dbReference>
<dbReference type="Pfam" id="PF18199">
    <property type="entry name" value="Dynein_C"/>
    <property type="match status" value="1"/>
</dbReference>
<sequence length="4153" mass="472828">MLPKRSLSMKRASMWKEEAEGGRRKAPTPPKRTAEEMLLDYFEELEESIKRRRMMGFQTSELPPILSTESLFTKAIPLGMQSLMFCRTPSNRIGIYNSPESMDLGNMDVYHPKARQPRRPVLRFELPNHVRLKQRWKHPDVNPNDLKNPYKPPILSEQELDFLQSKAFTTEGDFDFMTPFLQNEKATAASNTRRGDLVKDEDMADAEFKDKDKYFPRIVQTPRSLHISTSLREPEVPVNVPEAAERILKYQYYIEAGIDEYFIAPIRERWIQNAVRHIGKHAIEGLSQATISHTLQSVTEEVHHDYIQSMRKAIVDYILQDETERERLGLTDINKILEVVTTSYFARSHTIQILLPEWRTAVLNAHGAMSGSLYRLNPLTLEMANVWQNTFASQLFFDVDSGDFRSRMPFDLPTFLSREKLCAKNTKESLEKEWFTVAGNLLKQVVPTSPNQDLEGAYSAMGVLMTNQIRKLVEESIISLAKFISFYNQEINESPPTYTQTPVERVHPPRKPTPSPEKYETLFENNDADDPDTVTNTVPPFTVTLKYNKGVYSVEPSFQEIEASLIQLLDLCSYDGSSAEFFDANNNRIEPLTFSEIYADKALVNVAKEYISKTVRSNADKPLMVVKGFELFEDLANMDAEVFAKEFRAQDKNLAEYEATIEAYSKRSSESEFASANDMDCGFVRVQCVEFKSKLSDKAQRVCTLLKEQILDGLNVANQEVCQRCERIARDITKVPTNSEEAVNLQKLLFSCPNELLAVEKVLADCRQKDEFLEKFMFQIPELEFRTMMLAYEWPKRVRAVVEVHAHRIQEEYEQYEQALKKKRVDFLELLEAYDGQVRSFEKHGEIEKAEAISLEAQTLSSNLAAAQSYSESINAEEQLFGMAQTKYNQIPAMVTGLDPFLKLWKIAGSFKKYEDEWMSCPFFSLDIEKVENEVMNMWKVIYKLIKQFGDDYEEPAKVANAVKANIEHFKENLPLFRCLSNPGLRERHFDKISEIVGFEIKGEDKTSFRQLLRLQVDEHLLKLEEISEHASKEYSLEKALDQMKSEWAELVFEGSMYKDTGTYILKGAPIEESQILLEEQIVKTQNMSSSAFAQFFSERISVWLKRINRMQSILSEWLKMQAAWMYLQPIFGSEDILKQMPKEGTAFHSVDKVWRRIVPIVLKTKTILEAADIEGLLEDLKVGNEALDVVQKGLNQYLETKRLAFPRFFFLSNDELLEILSETKDPLKVQPFLKKCFEGISSLEFQHNLDITAMLSVEKERVEFSSKVNPKGAGGNVERWLIEIEQVMKDSLKVLVQKATANYVIVQREKWILRWPGMVVLCGSQIHWTKEVADAIEGGASALKKYEDKCTDQLQSLVKLVRSNLTTMERLTIGALVVIDVHARDVVSLLKEQGVQTETDFEWLSQLRYYIEDDEVIVRMVNASRKYGYEYLGNSTRLVITPLTDRCYRTLMGALHLNLGGAPEGPAGTGKTETTKDLAKAIAMQCVVFNCSDGLDYLAMGKFFKGLASSGAWACFDEFNRIDLEVLSVIAQQILTIQRAIMTGVKTFMFEGTELRIIPTCSVFITMNPGYAGRSELPDNLKALFRPVAMMVPNYAMIGEITLYSFGYGQARDMARKLVATYKLCSEQLSSQDHYDYGMRAVIAVLRAAGNLKRKYVEQEESVLVLRAIRDVNLPKFLAHDIPLFEGIMSDLFPGVVLPKPDYEAFITAIKSNCEKMGLIAVDTFITKVLELYEMIVVRHGLMLVGHSFGAKTSMYKVLAAVLTDLYEKKLEMRTKYDILNPKSITMGQLYGQFDPVSHEWTDGVLAKLFRNQASEPTPDRKWLIFDGPVDAIWIENMNTVLDDNKKLCLMSGEIIQMSTTMNLIFEVQDLAAASPATVSRCGMVYVEPSAIGWRPVLDSWQLALPEGFDAKSREQIVKLCDWLLPPCLYCVQKHCKRMMPMQDQNLVKSMLRIILSLSGPELTDLASSEKMDANVKVLWIDCIFLFALVWSLGASIDIADRSKFDLLLRKLIANQPPEEYKAYIIAPARKVAAPFPDGKLVYDFVFRKDRGKWAIWMDLVDDSALPSDSEFYKILVPTPDSTRYTYIMEALVMNQLPILLVGPTGTGKSVCVKQYLNKLDASRFQSVFFNFSAQTSANQTQDIIDSKLVKRKQGVFGPQKGKQCLIFVDDLSMPALEKYGAQPPIELLRQWMDHKGWYDRTDLQFRQNEDIQFLSAMAPPGGGKNPVTNRYLRHFNVVCITPFSDSTMSRIFSILVDFWMKRSRYPQDVLKLRVPMVAATLEIYQTVQRELLPTPEKSHYTFNLRDLGKVFLGLQFAPPEIENQYKIIRLWVHECLRVFYDRLINDKDRTWLCDLIAEMLEKHFKERFVKVFAGFSHSEVKKGDVGPSMLKYLVAGDFMIPGAEPALYDEIGDEDALMKVVQNYLEDYNAVSNKQMNLVLFQFALHHISRICRVVKQPGGNSLLVGVGGSGRQSLARLAAFIQGFDIFQVEITKNYGINEWREDLGKMLRKAGELDKQVMFLFVDTQIKLEGFVEDINSLLNTGEVPNLFDSADIGAVCEAVRPRAKKFRRDGSRAELYGFFVDECRKNLRIALAFSPVGDAFRDRLRKFPSLVNCCTIDWFSAWPVEALKSVASRFLADINVEQDLIPRIVDTTVYFHSSIQDLAQQYFSTMRRYCYVTPTSFLELISAFSKLLEIKQKEVRGQKQRYETGLLKLENSSKEVNTMQEDLEKLQPKLVQSTNEVNDLLKVIDKETTEANKVRDVVLAEEAAASVKAEAARSIKEETEAELEEALPMLMAALKALDTLTKQDISELKGMKSPPGPVKLVIEAVCIMKNIKPTRMKDPSGTGKMIDDYWESSKKMLADAEFLKSLRDFDKDNIPAATIQKIKPYLANPEMDPNKILTVSKAAYGLCSWIIAMEAYDRVAKVVAPKKEALRIAEAEYNEVMEALLIKQAALQKVEERLAELSSRLYEAQEKKKAVQDEADLCEKKIIRANQLMSGLGGERARWTSQAEMFGNLYILLTGNILLGAGAITYLGVFTPSFRDQCLKDWVSACKAKNIPCSQNFELSTILADPVSIRQWNIFGLPRDQSSIDNGVIISNARRWPLMIDPQGQANKWIKNMEASNGLLVTKLIDSDFIRKLEIGIQFGKPVLIENVGTELDPALDPILLQQTFKQSGSLCIRLGDSVLEYSPSFRLYITTKLRNPHYSPELSAKLNLINFMITIEGLFDQLLGISVAKERPDLEEQKNQLIVQGANNQKQLKEIEDKTLQVLSQEGNILEDETGIQVLSQSKLLAEDISRKQQIAEETGVRIDEARNGYKPAARHAANLFFCVSDLANIEPMYQYSLPWFINLFGMSIEKSEKSADLVLRIQNLNDHFTYSLYSNVSRSLFEKDKILFAFIMAIRIQLDKGLVILDELSFLMTGGIVVEKQPPKPYQEDLGWLTEKSWNELYRLSKLDNFRELDDSIQKQAKDWCVIFDSQEPHMEPLPMPWNFELDVFQKLLVLRCLRPDKLVLGIIDYVMATLGEKFVEASLLNLDACYADSSCTSPLVFILSPGSDPMSVLIKFAGDHGTKLQSVSLGQGQGPVAIAAMTEAAREGFWVALQNCHLAPSWMPTLERFSETELLPDKTNPNFRLWLTSYPSDAFPVSILQNAVKMTNEPPNGLKANVAGSYHMYPISDPDFFNNCVKPKEWKRMLYALCFFHALVQERRKFGPLGWNVPYEFNESDLRISSRQLKMFIEEHPEKIPYKALNYMTAECNYGGRVTDDHDRRTLKTILGGLYCEKIHEDSYPLSESGIYVAPPDGTYDDFIEFIKKLPAQQQPELFGFHENANITKDLNETRTILTSLLITQPTGTGGGSSSGTKTSEEDILFGICNDIMSKIPGDFDIEAAQAKYPVTYLESMNTVLCQELQRFNKLLTVIRYSLKELQKAVKGLIVLSADLEQLGKSLILGKIPAMWAAKSYPSRKPLSSYVTDLIERLAFFQDWLVNGSPAVYWLSGFFFTQSFLTGVKQNFARNQKIPIDMVDFEFKIMPDPEFCKMKPEIGVYVRGLFLEGARWDYPKSVLAESEPKVLYSPCPIIWLMPREASLLENYPHYLCPLYKTSDRRGVLSTTGHSTNFVMEVKLPSDKPQDHWIKRGVALLSQLDE</sequence>
<dbReference type="InterPro" id="IPR024317">
    <property type="entry name" value="Dynein_heavy_chain_D4_dom"/>
</dbReference>
<dbReference type="Pfam" id="PF12775">
    <property type="entry name" value="AAA_7"/>
    <property type="match status" value="1"/>
</dbReference>
<dbReference type="FunFam" id="3.40.50.300:FF:001328">
    <property type="entry name" value="Dynein heavy chain 6, axonemal"/>
    <property type="match status" value="1"/>
</dbReference>
<feature type="region of interest" description="Disordered" evidence="18">
    <location>
        <begin position="1"/>
        <end position="30"/>
    </location>
</feature>
<dbReference type="EMBL" id="KU666433">
    <property type="protein sequence ID" value="AML30857.1"/>
    <property type="molecule type" value="mRNA"/>
</dbReference>
<dbReference type="Pfam" id="PF17852">
    <property type="entry name" value="Dynein_AAA_lid"/>
    <property type="match status" value="1"/>
</dbReference>
<dbReference type="Pfam" id="PF12777">
    <property type="entry name" value="MT"/>
    <property type="match status" value="1"/>
</dbReference>
<protein>
    <submittedName>
        <fullName evidence="20">Axonemal inner arm dynein heavy chain 1</fullName>
    </submittedName>
</protein>
<evidence type="ECO:0000256" key="10">
    <source>
        <dbReference type="ARBA" id="ARBA00022846"/>
    </source>
</evidence>
<dbReference type="FunFam" id="1.20.58.1120:FF:000005">
    <property type="entry name" value="Dynein, axonemal, heavy chain 12"/>
    <property type="match status" value="1"/>
</dbReference>
<dbReference type="FunFam" id="1.10.8.720:FF:000001">
    <property type="entry name" value="dynein heavy chain 7, axonemal"/>
    <property type="match status" value="1"/>
</dbReference>
<dbReference type="Pfam" id="PF03028">
    <property type="entry name" value="Dynein_heavy"/>
    <property type="match status" value="1"/>
</dbReference>
<dbReference type="Gene3D" id="1.20.58.1120">
    <property type="match status" value="1"/>
</dbReference>
<dbReference type="GO" id="GO:0051959">
    <property type="term" value="F:dynein light intermediate chain binding"/>
    <property type="evidence" value="ECO:0007669"/>
    <property type="project" value="InterPro"/>
</dbReference>